<proteinExistence type="predicted"/>
<reference evidence="1 2" key="2">
    <citation type="submission" date="2017-10" db="EMBL/GenBank/DDBJ databases">
        <title>Genome analyses suggest a sexual origin of heterokaryosis in a supposedly ancient asexual fungus.</title>
        <authorList>
            <person name="Corradi N."/>
            <person name="Sedzielewska K."/>
            <person name="Noel J."/>
            <person name="Charron P."/>
            <person name="Farinelli L."/>
            <person name="Marton T."/>
            <person name="Kruger M."/>
            <person name="Pelin A."/>
            <person name="Brachmann A."/>
            <person name="Corradi N."/>
        </authorList>
    </citation>
    <scope>NUCLEOTIDE SEQUENCE [LARGE SCALE GENOMIC DNA]</scope>
    <source>
        <strain evidence="1 2">A1</strain>
    </source>
</reference>
<comment type="caution">
    <text evidence="1">The sequence shown here is derived from an EMBL/GenBank/DDBJ whole genome shotgun (WGS) entry which is preliminary data.</text>
</comment>
<organism evidence="1 2">
    <name type="scientific">Rhizophagus irregularis</name>
    <dbReference type="NCBI Taxonomy" id="588596"/>
    <lineage>
        <taxon>Eukaryota</taxon>
        <taxon>Fungi</taxon>
        <taxon>Fungi incertae sedis</taxon>
        <taxon>Mucoromycota</taxon>
        <taxon>Glomeromycotina</taxon>
        <taxon>Glomeromycetes</taxon>
        <taxon>Glomerales</taxon>
        <taxon>Glomeraceae</taxon>
        <taxon>Rhizophagus</taxon>
    </lineage>
</organism>
<dbReference type="Proteomes" id="UP000232688">
    <property type="component" value="Unassembled WGS sequence"/>
</dbReference>
<dbReference type="AlphaFoldDB" id="A0A2N0S7L3"/>
<gene>
    <name evidence="1" type="ORF">RhiirA1_453394</name>
</gene>
<dbReference type="EMBL" id="LLXH01000162">
    <property type="protein sequence ID" value="PKC71560.1"/>
    <property type="molecule type" value="Genomic_DNA"/>
</dbReference>
<reference evidence="1 2" key="1">
    <citation type="submission" date="2017-10" db="EMBL/GenBank/DDBJ databases">
        <title>Extensive intraspecific genome diversity in a model arbuscular mycorrhizal fungus.</title>
        <authorList>
            <person name="Chen E.C.H."/>
            <person name="Morin E."/>
            <person name="Baudet D."/>
            <person name="Noel J."/>
            <person name="Ndikumana S."/>
            <person name="Charron P."/>
            <person name="St-Onge C."/>
            <person name="Giorgi J."/>
            <person name="Grigoriev I.V."/>
            <person name="Roux C."/>
            <person name="Martin F.M."/>
            <person name="Corradi N."/>
        </authorList>
    </citation>
    <scope>NUCLEOTIDE SEQUENCE [LARGE SCALE GENOMIC DNA]</scope>
    <source>
        <strain evidence="1 2">A1</strain>
    </source>
</reference>
<accession>A0A2N0S7L3</accession>
<evidence type="ECO:0000313" key="1">
    <source>
        <dbReference type="EMBL" id="PKC71560.1"/>
    </source>
</evidence>
<sequence length="130" mass="15473">KILKLQSVNHYNYHNLGQILPFKLEYLNLVLATKGSDLEVFLKSSQNTYIKILLIRRNDENSHDILPYIKEYIMKKKRVKSLAILELFHREVVDLFSLKDEVKEFQLYDIQVLNYNDSAIGVYNFIKETY</sequence>
<evidence type="ECO:0000313" key="2">
    <source>
        <dbReference type="Proteomes" id="UP000232688"/>
    </source>
</evidence>
<dbReference type="VEuPathDB" id="FungiDB:RhiirA1_453394"/>
<name>A0A2N0S7L3_9GLOM</name>
<protein>
    <submittedName>
        <fullName evidence="1">Uncharacterized protein</fullName>
    </submittedName>
</protein>
<feature type="non-terminal residue" evidence="1">
    <location>
        <position position="1"/>
    </location>
</feature>